<dbReference type="EMBL" id="QEFP01000005">
    <property type="protein sequence ID" value="PVU68644.1"/>
    <property type="molecule type" value="Genomic_DNA"/>
</dbReference>
<dbReference type="EMBL" id="QEFP02000014">
    <property type="protein sequence ID" value="MCC5447183.1"/>
    <property type="molecule type" value="Genomic_DNA"/>
</dbReference>
<gene>
    <name evidence="1" type="ORF">DDW03_002080</name>
    <name evidence="2" type="ORF">DDW03_01450</name>
</gene>
<dbReference type="RefSeq" id="WP_228615408.1">
    <property type="nucleotide sequence ID" value="NZ_QEFP02000014.1"/>
</dbReference>
<organism evidence="2">
    <name type="scientific">Nanobsidianus stetteri</name>
    <dbReference type="NCBI Taxonomy" id="1294122"/>
    <lineage>
        <taxon>Archaea</taxon>
        <taxon>Nanobdellota</taxon>
        <taxon>Candidatus Nanoarchaeia</taxon>
        <taxon>Nanoarchaeales</taxon>
        <taxon>Nanopusillaceae</taxon>
        <taxon>Candidatus Nanobsidianus</taxon>
    </lineage>
</organism>
<comment type="caution">
    <text evidence="2">The sequence shown here is derived from an EMBL/GenBank/DDBJ whole genome shotgun (WGS) entry which is preliminary data.</text>
</comment>
<dbReference type="Proteomes" id="UP000245509">
    <property type="component" value="Unassembled WGS sequence"/>
</dbReference>
<evidence type="ECO:0000313" key="1">
    <source>
        <dbReference type="EMBL" id="MCC5447183.1"/>
    </source>
</evidence>
<proteinExistence type="predicted"/>
<accession>A0A2T9WLE0</accession>
<dbReference type="AlphaFoldDB" id="A0A2T9WLE0"/>
<protein>
    <submittedName>
        <fullName evidence="2">Uncharacterized protein</fullName>
    </submittedName>
</protein>
<name>A0A2T9WLE0_NANST</name>
<sequence>MSEIYYIIFDTIVFEITRENNLDKILAYQIDKKESPPYIFLTEKRIPEVLEIYRKTISGRYPAAFIFPSPSVEIIGKATYFDDQFFLIVAYTEELPLYVPFDKLISVSKIIIYEDDPQKIKVIGACGSDALNILMNNNNLNNDNDKNKKELKLRHYTIDLRKANLNNLTRFFIYNSVNKQSNKDGEMKVAGTYIFIGEDENLSCKQSYIAPKDIKILEFYK</sequence>
<evidence type="ECO:0000313" key="2">
    <source>
        <dbReference type="EMBL" id="PVU68644.1"/>
    </source>
</evidence>
<reference evidence="1" key="3">
    <citation type="submission" date="2017-05" db="EMBL/GenBank/DDBJ databases">
        <authorList>
            <person name="Munson-Mcgee J.H."/>
        </authorList>
    </citation>
    <scope>NUCLEOTIDE SEQUENCE</scope>
    <source>
        <strain evidence="1">SCGC AB-777_F03</strain>
    </source>
</reference>
<reference evidence="2" key="1">
    <citation type="journal article" date="2015" name="Appl. Environ. Microbiol.">
        <title>Nanoarchaeota, Their Sulfolobales Host, and Nanoarchaeota Virus Distribution across Yellowstone National Park Hot Springs.</title>
        <authorList>
            <person name="Munson-McGee J.H."/>
            <person name="Field E.K."/>
            <person name="Bateson M."/>
            <person name="Rooney C."/>
            <person name="Stepanauskas R."/>
            <person name="Young M.J."/>
        </authorList>
    </citation>
    <scope>NUCLEOTIDE SEQUENCE [LARGE SCALE GENOMIC DNA]</scope>
    <source>
        <strain evidence="2">SCGC AB-777_F03</strain>
    </source>
</reference>
<reference evidence="2" key="2">
    <citation type="submission" date="2017-05" db="EMBL/GenBank/DDBJ databases">
        <authorList>
            <person name="Song R."/>
            <person name="Chenine A.L."/>
            <person name="Ruprecht R.M."/>
        </authorList>
    </citation>
    <scope>NUCLEOTIDE SEQUENCE</scope>
    <source>
        <strain evidence="2">SCGC AB-777_F03</strain>
    </source>
</reference>
<reference evidence="1" key="4">
    <citation type="submission" date="2021-11" db="EMBL/GenBank/DDBJ databases">
        <authorList>
            <person name="Munson-Mcgee J."/>
            <person name="Field E."/>
            <person name="Bateson M."/>
            <person name="Rooney C."/>
            <person name="Stepanauskas R."/>
            <person name="Young M."/>
        </authorList>
    </citation>
    <scope>NUCLEOTIDE SEQUENCE</scope>
    <source>
        <strain evidence="1">SCGC AB-777_F03</strain>
    </source>
</reference>